<dbReference type="AlphaFoldDB" id="A0A1Q9E0A1"/>
<name>A0A1Q9E0A1_SYMMI</name>
<dbReference type="OrthoDB" id="418677at2759"/>
<evidence type="ECO:0000313" key="2">
    <source>
        <dbReference type="EMBL" id="OLQ00850.1"/>
    </source>
</evidence>
<comment type="caution">
    <text evidence="2">The sequence shown here is derived from an EMBL/GenBank/DDBJ whole genome shotgun (WGS) entry which is preliminary data.</text>
</comment>
<keyword evidence="3" id="KW-1185">Reference proteome</keyword>
<evidence type="ECO:0000313" key="3">
    <source>
        <dbReference type="Proteomes" id="UP000186817"/>
    </source>
</evidence>
<accession>A0A1Q9E0A1</accession>
<feature type="region of interest" description="Disordered" evidence="1">
    <location>
        <begin position="202"/>
        <end position="237"/>
    </location>
</feature>
<feature type="region of interest" description="Disordered" evidence="1">
    <location>
        <begin position="1"/>
        <end position="56"/>
    </location>
</feature>
<evidence type="ECO:0000256" key="1">
    <source>
        <dbReference type="SAM" id="MobiDB-lite"/>
    </source>
</evidence>
<evidence type="ECO:0008006" key="4">
    <source>
        <dbReference type="Google" id="ProtNLM"/>
    </source>
</evidence>
<organism evidence="2 3">
    <name type="scientific">Symbiodinium microadriaticum</name>
    <name type="common">Dinoflagellate</name>
    <name type="synonym">Zooxanthella microadriatica</name>
    <dbReference type="NCBI Taxonomy" id="2951"/>
    <lineage>
        <taxon>Eukaryota</taxon>
        <taxon>Sar</taxon>
        <taxon>Alveolata</taxon>
        <taxon>Dinophyceae</taxon>
        <taxon>Suessiales</taxon>
        <taxon>Symbiodiniaceae</taxon>
        <taxon>Symbiodinium</taxon>
    </lineage>
</organism>
<dbReference type="CDD" id="cd22744">
    <property type="entry name" value="OTU"/>
    <property type="match status" value="1"/>
</dbReference>
<feature type="compositionally biased region" description="Low complexity" evidence="1">
    <location>
        <begin position="215"/>
        <end position="230"/>
    </location>
</feature>
<reference evidence="2 3" key="1">
    <citation type="submission" date="2016-02" db="EMBL/GenBank/DDBJ databases">
        <title>Genome analysis of coral dinoflagellate symbionts highlights evolutionary adaptations to a symbiotic lifestyle.</title>
        <authorList>
            <person name="Aranda M."/>
            <person name="Li Y."/>
            <person name="Liew Y.J."/>
            <person name="Baumgarten S."/>
            <person name="Simakov O."/>
            <person name="Wilson M."/>
            <person name="Piel J."/>
            <person name="Ashoor H."/>
            <person name="Bougouffa S."/>
            <person name="Bajic V.B."/>
            <person name="Ryu T."/>
            <person name="Ravasi T."/>
            <person name="Bayer T."/>
            <person name="Micklem G."/>
            <person name="Kim H."/>
            <person name="Bhak J."/>
            <person name="Lajeunesse T.C."/>
            <person name="Voolstra C.R."/>
        </authorList>
    </citation>
    <scope>NUCLEOTIDE SEQUENCE [LARGE SCALE GENOMIC DNA]</scope>
    <source>
        <strain evidence="2 3">CCMP2467</strain>
    </source>
</reference>
<proteinExistence type="predicted"/>
<gene>
    <name evidence="2" type="ORF">AK812_SmicGene16462</name>
</gene>
<sequence length="356" mass="39166">MPESGRGAQPAEANEAGENMDTKEGDTANAAGNTRQAAQEVQATAKKGAGRHDHEGRMNAIPNFQQYFDGLAQIGTCAGALDILVFANLEDKRIRVHHDDGRVFDCHEMGKGDAQGFYFYSTGHYEIYDDIDELEWSGAACGVSEFDSSHGHATNSTSKLAAAAVCGLSEFASSANRAESCKYVKEAQQQVLMDFASASSVGHDKNVKSKGGVKRPAPSTTGTTARGTEAAETDPRPSSIIDRLLEVQNAQAVERQPPVVLRRRDVPPRGAQLGHQWPCNICRFLSVAETSYKLTITRENHILCRHRDVPRDQIATIRKMALPGDCRQKEFHSTWRAVTVWRVTHSQARFFMFQRS</sequence>
<protein>
    <recommendedName>
        <fullName evidence="4">OTU domain-containing protein</fullName>
    </recommendedName>
</protein>
<dbReference type="EMBL" id="LSRX01000313">
    <property type="protein sequence ID" value="OLQ00850.1"/>
    <property type="molecule type" value="Genomic_DNA"/>
</dbReference>
<feature type="compositionally biased region" description="Polar residues" evidence="1">
    <location>
        <begin position="30"/>
        <end position="42"/>
    </location>
</feature>
<dbReference type="Proteomes" id="UP000186817">
    <property type="component" value="Unassembled WGS sequence"/>
</dbReference>